<protein>
    <recommendedName>
        <fullName evidence="4">DUF1440 domain-containing protein</fullName>
    </recommendedName>
</protein>
<evidence type="ECO:0000313" key="3">
    <source>
        <dbReference type="Proteomes" id="UP000198318"/>
    </source>
</evidence>
<dbReference type="AlphaFoldDB" id="A0A239P5T9"/>
<keyword evidence="1" id="KW-0812">Transmembrane</keyword>
<reference evidence="2 3" key="1">
    <citation type="submission" date="2017-06" db="EMBL/GenBank/DDBJ databases">
        <authorList>
            <person name="Kim H.J."/>
            <person name="Triplett B.A."/>
        </authorList>
    </citation>
    <scope>NUCLEOTIDE SEQUENCE [LARGE SCALE GENOMIC DNA]</scope>
    <source>
        <strain evidence="2 3">DSM 44715</strain>
    </source>
</reference>
<gene>
    <name evidence="2" type="ORF">SAMN05443665_10731</name>
</gene>
<dbReference type="OrthoDB" id="161967at2"/>
<dbReference type="Proteomes" id="UP000198318">
    <property type="component" value="Unassembled WGS sequence"/>
</dbReference>
<feature type="transmembrane region" description="Helical" evidence="1">
    <location>
        <begin position="82"/>
        <end position="103"/>
    </location>
</feature>
<keyword evidence="3" id="KW-1185">Reference proteome</keyword>
<accession>A0A239P5T9</accession>
<feature type="transmembrane region" description="Helical" evidence="1">
    <location>
        <begin position="54"/>
        <end position="75"/>
    </location>
</feature>
<dbReference type="EMBL" id="FZOR01000073">
    <property type="protein sequence ID" value="SNT62477.1"/>
    <property type="molecule type" value="Genomic_DNA"/>
</dbReference>
<name>A0A239P5T9_9ACTN</name>
<organism evidence="2 3">
    <name type="scientific">Actinomadura meyerae</name>
    <dbReference type="NCBI Taxonomy" id="240840"/>
    <lineage>
        <taxon>Bacteria</taxon>
        <taxon>Bacillati</taxon>
        <taxon>Actinomycetota</taxon>
        <taxon>Actinomycetes</taxon>
        <taxon>Streptosporangiales</taxon>
        <taxon>Thermomonosporaceae</taxon>
        <taxon>Actinomadura</taxon>
    </lineage>
</organism>
<sequence length="162" mass="16960">MNAWGTAAGAFAGTLVLTTVLRAAGEFRLTRMDLPFLLGTAVTANRAHAKAIGYLMHFANGEVFAFVYYAVFLAIGHAGWWLGALFGLVHGTFAGTALVNILLPLIHPRMGNPLTCAPKVALLEPPGFLMLNYGPSTPLVTVLAHAGFGAIVGGFTSLDPHG</sequence>
<evidence type="ECO:0008006" key="4">
    <source>
        <dbReference type="Google" id="ProtNLM"/>
    </source>
</evidence>
<proteinExistence type="predicted"/>
<keyword evidence="1" id="KW-1133">Transmembrane helix</keyword>
<evidence type="ECO:0000313" key="2">
    <source>
        <dbReference type="EMBL" id="SNT62477.1"/>
    </source>
</evidence>
<dbReference type="RefSeq" id="WP_089331127.1">
    <property type="nucleotide sequence ID" value="NZ_FZOR01000073.1"/>
</dbReference>
<keyword evidence="1" id="KW-0472">Membrane</keyword>
<evidence type="ECO:0000256" key="1">
    <source>
        <dbReference type="SAM" id="Phobius"/>
    </source>
</evidence>